<sequence>MKPLNLCTGCRRSIFGTAWSRRAFSSTPRVRQHASTETRPPRGPRPNMTQWIAQRRLQNARVAGAIFSDPHIAPPVIKEGEGVAYFEEHVEEWTKDPKAKQLLLDFGILEKDRDMLLEAYAKAVGSKELSKEPELYQLDRFSEQHFHRFNISVLYCNIFFTWATHPSQRTFLLESLGVEPSTLAHMEKLVEATDRTYMAEEHPVARCLHRKVIMHVGPTNSGKTYHALRALAAASNGVYAGPLRLLAHEIWERLNLGQIAPKGAEDPSFTGTDITDCIDSLPHAAAIKKFGNPKYARLCNMKTGEEQKYVTQDAPLLSCTVEMMPYNYVYDVAVVDEIQMISDTQRGGAWTSAVVGMPAKELHLCGEETAVPVVENLLKGTGDELVINRYERLTPLKVEENSLEGSWANVQKGDCVVAFSRGAIFGIKKKIEAETGLRCAVIYGRLPPEIRSEQAALFNDPDSGYDVLVGSDAIGMGLNLKIRRVVFDALSKMRSGGGLEPLSVSQVKQIAGRAGRFGMQSADEAPGGFVTCLHDIDMDYLFECLATPFSSLDFARIRFDTDSFTKVSQALPEGATTATIIQAHQYVSALPPKLRYHDQELANLPVYDFIDEFGGKLNMAEKVMHIVAPVSWRDPTTVDALKRFMKDSWTRSYVDIGACLKSTAFYDSLVTVERAREAGHALRNPSILLSNMEGLHKAVILYIWMSFRMPVLYSQYDVAADLKERLERALQWSLEKLSDGAKAEHASNRGDRHQMARALKDIVEGRAEWAKVIEQRKGAWTASTGADVGRADRGSRPYIPATTKLAVKLGALTVKGGTSSEP</sequence>
<keyword evidence="5 12" id="KW-0347">Helicase</keyword>
<dbReference type="GO" id="GO:0000965">
    <property type="term" value="P:mitochondrial RNA 3'-end processing"/>
    <property type="evidence" value="ECO:0007669"/>
    <property type="project" value="TreeGrafter"/>
</dbReference>
<dbReference type="InterPro" id="IPR055206">
    <property type="entry name" value="DEXQc_SUV3"/>
</dbReference>
<dbReference type="InterPro" id="IPR027417">
    <property type="entry name" value="P-loop_NTPase"/>
</dbReference>
<evidence type="ECO:0000256" key="7">
    <source>
        <dbReference type="ARBA" id="ARBA00022946"/>
    </source>
</evidence>
<evidence type="ECO:0000256" key="8">
    <source>
        <dbReference type="ARBA" id="ARBA00023128"/>
    </source>
</evidence>
<proteinExistence type="predicted"/>
<keyword evidence="8" id="KW-0496">Mitochondrion</keyword>
<keyword evidence="4" id="KW-0378">Hydrolase</keyword>
<keyword evidence="3" id="KW-0547">Nucleotide-binding</keyword>
<evidence type="ECO:0000256" key="10">
    <source>
        <dbReference type="SAM" id="MobiDB-lite"/>
    </source>
</evidence>
<comment type="caution">
    <text evidence="12">The sequence shown here is derived from an EMBL/GenBank/DDBJ whole genome shotgun (WGS) entry which is preliminary data.</text>
</comment>
<dbReference type="SMART" id="SM00490">
    <property type="entry name" value="HELICc"/>
    <property type="match status" value="1"/>
</dbReference>
<dbReference type="CDD" id="cd18805">
    <property type="entry name" value="SF2_C_suv3"/>
    <property type="match status" value="1"/>
</dbReference>
<evidence type="ECO:0000313" key="13">
    <source>
        <dbReference type="Proteomes" id="UP000298030"/>
    </source>
</evidence>
<keyword evidence="6" id="KW-0067">ATP-binding</keyword>
<dbReference type="PANTHER" id="PTHR12131:SF1">
    <property type="entry name" value="ATP-DEPENDENT RNA HELICASE SUPV3L1, MITOCHONDRIAL-RELATED"/>
    <property type="match status" value="1"/>
</dbReference>
<dbReference type="InterPro" id="IPR050699">
    <property type="entry name" value="RNA-DNA_Helicase"/>
</dbReference>
<dbReference type="EMBL" id="QPFP01000064">
    <property type="protein sequence ID" value="TEB24671.1"/>
    <property type="molecule type" value="Genomic_DNA"/>
</dbReference>
<reference evidence="12 13" key="1">
    <citation type="journal article" date="2019" name="Nat. Ecol. Evol.">
        <title>Megaphylogeny resolves global patterns of mushroom evolution.</title>
        <authorList>
            <person name="Varga T."/>
            <person name="Krizsan K."/>
            <person name="Foldi C."/>
            <person name="Dima B."/>
            <person name="Sanchez-Garcia M."/>
            <person name="Sanchez-Ramirez S."/>
            <person name="Szollosi G.J."/>
            <person name="Szarkandi J.G."/>
            <person name="Papp V."/>
            <person name="Albert L."/>
            <person name="Andreopoulos W."/>
            <person name="Angelini C."/>
            <person name="Antonin V."/>
            <person name="Barry K.W."/>
            <person name="Bougher N.L."/>
            <person name="Buchanan P."/>
            <person name="Buyck B."/>
            <person name="Bense V."/>
            <person name="Catcheside P."/>
            <person name="Chovatia M."/>
            <person name="Cooper J."/>
            <person name="Damon W."/>
            <person name="Desjardin D."/>
            <person name="Finy P."/>
            <person name="Geml J."/>
            <person name="Haridas S."/>
            <person name="Hughes K."/>
            <person name="Justo A."/>
            <person name="Karasinski D."/>
            <person name="Kautmanova I."/>
            <person name="Kiss B."/>
            <person name="Kocsube S."/>
            <person name="Kotiranta H."/>
            <person name="LaButti K.M."/>
            <person name="Lechner B.E."/>
            <person name="Liimatainen K."/>
            <person name="Lipzen A."/>
            <person name="Lukacs Z."/>
            <person name="Mihaltcheva S."/>
            <person name="Morgado L.N."/>
            <person name="Niskanen T."/>
            <person name="Noordeloos M.E."/>
            <person name="Ohm R.A."/>
            <person name="Ortiz-Santana B."/>
            <person name="Ovrebo C."/>
            <person name="Racz N."/>
            <person name="Riley R."/>
            <person name="Savchenko A."/>
            <person name="Shiryaev A."/>
            <person name="Soop K."/>
            <person name="Spirin V."/>
            <person name="Szebenyi C."/>
            <person name="Tomsovsky M."/>
            <person name="Tulloss R.E."/>
            <person name="Uehling J."/>
            <person name="Grigoriev I.V."/>
            <person name="Vagvolgyi C."/>
            <person name="Papp T."/>
            <person name="Martin F.M."/>
            <person name="Miettinen O."/>
            <person name="Hibbett D.S."/>
            <person name="Nagy L.G."/>
        </authorList>
    </citation>
    <scope>NUCLEOTIDE SEQUENCE [LARGE SCALE GENOMIC DNA]</scope>
    <source>
        <strain evidence="12 13">FP101781</strain>
    </source>
</reference>
<evidence type="ECO:0000256" key="1">
    <source>
        <dbReference type="ARBA" id="ARBA00004173"/>
    </source>
</evidence>
<evidence type="ECO:0000256" key="9">
    <source>
        <dbReference type="ARBA" id="ARBA00047984"/>
    </source>
</evidence>
<dbReference type="SUPFAM" id="SSF52540">
    <property type="entry name" value="P-loop containing nucleoside triphosphate hydrolases"/>
    <property type="match status" value="1"/>
</dbReference>
<dbReference type="GO" id="GO:0005524">
    <property type="term" value="F:ATP binding"/>
    <property type="evidence" value="ECO:0007669"/>
    <property type="project" value="UniProtKB-KW"/>
</dbReference>
<dbReference type="InterPro" id="IPR022192">
    <property type="entry name" value="SUV3_C"/>
</dbReference>
<organism evidence="12 13">
    <name type="scientific">Coprinellus micaceus</name>
    <name type="common">Glistening ink-cap mushroom</name>
    <name type="synonym">Coprinus micaceus</name>
    <dbReference type="NCBI Taxonomy" id="71717"/>
    <lineage>
        <taxon>Eukaryota</taxon>
        <taxon>Fungi</taxon>
        <taxon>Dikarya</taxon>
        <taxon>Basidiomycota</taxon>
        <taxon>Agaricomycotina</taxon>
        <taxon>Agaricomycetes</taxon>
        <taxon>Agaricomycetidae</taxon>
        <taxon>Agaricales</taxon>
        <taxon>Agaricineae</taxon>
        <taxon>Psathyrellaceae</taxon>
        <taxon>Coprinellus</taxon>
    </lineage>
</organism>
<dbReference type="EC" id="3.6.4.13" evidence="2"/>
<dbReference type="OrthoDB" id="6692397at2759"/>
<feature type="domain" description="Helicase C-terminal" evidence="11">
    <location>
        <begin position="373"/>
        <end position="565"/>
    </location>
</feature>
<evidence type="ECO:0000256" key="3">
    <source>
        <dbReference type="ARBA" id="ARBA00022741"/>
    </source>
</evidence>
<evidence type="ECO:0000256" key="4">
    <source>
        <dbReference type="ARBA" id="ARBA00022801"/>
    </source>
</evidence>
<keyword evidence="7" id="KW-0809">Transit peptide</keyword>
<dbReference type="GO" id="GO:0045025">
    <property type="term" value="C:mitochondrial degradosome"/>
    <property type="evidence" value="ECO:0007669"/>
    <property type="project" value="TreeGrafter"/>
</dbReference>
<keyword evidence="13" id="KW-1185">Reference proteome</keyword>
<dbReference type="GO" id="GO:0003724">
    <property type="term" value="F:RNA helicase activity"/>
    <property type="evidence" value="ECO:0007669"/>
    <property type="project" value="UniProtKB-EC"/>
</dbReference>
<comment type="catalytic activity">
    <reaction evidence="9">
        <text>ATP + H2O = ADP + phosphate + H(+)</text>
        <dbReference type="Rhea" id="RHEA:13065"/>
        <dbReference type="ChEBI" id="CHEBI:15377"/>
        <dbReference type="ChEBI" id="CHEBI:15378"/>
        <dbReference type="ChEBI" id="CHEBI:30616"/>
        <dbReference type="ChEBI" id="CHEBI:43474"/>
        <dbReference type="ChEBI" id="CHEBI:456216"/>
        <dbReference type="EC" id="3.6.4.13"/>
    </reaction>
</comment>
<dbReference type="Pfam" id="PF12513">
    <property type="entry name" value="SUV3_C"/>
    <property type="match status" value="1"/>
</dbReference>
<evidence type="ECO:0000256" key="2">
    <source>
        <dbReference type="ARBA" id="ARBA00012552"/>
    </source>
</evidence>
<dbReference type="FunFam" id="3.40.50.300:FF:000957">
    <property type="entry name" value="ATP-dependent RNA helicase SUV3L, mitochondrial"/>
    <property type="match status" value="1"/>
</dbReference>
<dbReference type="Gene3D" id="1.20.58.1080">
    <property type="match status" value="1"/>
</dbReference>
<name>A0A4Y7SSH8_COPMI</name>
<evidence type="ECO:0000259" key="11">
    <source>
        <dbReference type="PROSITE" id="PS51194"/>
    </source>
</evidence>
<dbReference type="InterPro" id="IPR001650">
    <property type="entry name" value="Helicase_C-like"/>
</dbReference>
<dbReference type="Gene3D" id="3.40.50.300">
    <property type="entry name" value="P-loop containing nucleotide triphosphate hydrolases"/>
    <property type="match status" value="2"/>
</dbReference>
<dbReference type="Pfam" id="PF22527">
    <property type="entry name" value="DEXQc_Suv3"/>
    <property type="match status" value="2"/>
</dbReference>
<evidence type="ECO:0000256" key="5">
    <source>
        <dbReference type="ARBA" id="ARBA00022806"/>
    </source>
</evidence>
<dbReference type="Proteomes" id="UP000298030">
    <property type="component" value="Unassembled WGS sequence"/>
</dbReference>
<dbReference type="Pfam" id="PF00271">
    <property type="entry name" value="Helicase_C"/>
    <property type="match status" value="1"/>
</dbReference>
<dbReference type="InterPro" id="IPR044774">
    <property type="entry name" value="Suv3_DEXQc"/>
</dbReference>
<dbReference type="PANTHER" id="PTHR12131">
    <property type="entry name" value="ATP-DEPENDENT RNA AND DNA HELICASE"/>
    <property type="match status" value="1"/>
</dbReference>
<dbReference type="GO" id="GO:0016787">
    <property type="term" value="F:hydrolase activity"/>
    <property type="evidence" value="ECO:0007669"/>
    <property type="project" value="UniProtKB-KW"/>
</dbReference>
<dbReference type="STRING" id="71717.A0A4Y7SSH8"/>
<accession>A0A4Y7SSH8</accession>
<evidence type="ECO:0000256" key="6">
    <source>
        <dbReference type="ARBA" id="ARBA00022840"/>
    </source>
</evidence>
<feature type="region of interest" description="Disordered" evidence="10">
    <location>
        <begin position="26"/>
        <end position="47"/>
    </location>
</feature>
<dbReference type="CDD" id="cd17913">
    <property type="entry name" value="DEXQc_Suv3"/>
    <property type="match status" value="1"/>
</dbReference>
<dbReference type="AlphaFoldDB" id="A0A4Y7SSH8"/>
<protein>
    <recommendedName>
        <fullName evidence="2">RNA helicase</fullName>
        <ecNumber evidence="2">3.6.4.13</ecNumber>
    </recommendedName>
</protein>
<gene>
    <name evidence="12" type="ORF">FA13DRAFT_1817807</name>
</gene>
<comment type="subcellular location">
    <subcellularLocation>
        <location evidence="1">Mitochondrion</location>
    </subcellularLocation>
</comment>
<dbReference type="PROSITE" id="PS51194">
    <property type="entry name" value="HELICASE_CTER"/>
    <property type="match status" value="1"/>
</dbReference>
<evidence type="ECO:0000313" key="12">
    <source>
        <dbReference type="EMBL" id="TEB24671.1"/>
    </source>
</evidence>